<protein>
    <submittedName>
        <fullName evidence="2">Uncharacterized protein</fullName>
    </submittedName>
</protein>
<evidence type="ECO:0000313" key="1">
    <source>
        <dbReference type="Proteomes" id="UP000887565"/>
    </source>
</evidence>
<evidence type="ECO:0000313" key="2">
    <source>
        <dbReference type="WBParaSite" id="nRc.2.0.1.t17478-RA"/>
    </source>
</evidence>
<proteinExistence type="predicted"/>
<name>A0A915ITV8_ROMCU</name>
<dbReference type="WBParaSite" id="nRc.2.0.1.t17478-RA">
    <property type="protein sequence ID" value="nRc.2.0.1.t17478-RA"/>
    <property type="gene ID" value="nRc.2.0.1.g17478"/>
</dbReference>
<dbReference type="AlphaFoldDB" id="A0A915ITV8"/>
<keyword evidence="1" id="KW-1185">Reference proteome</keyword>
<dbReference type="Proteomes" id="UP000887565">
    <property type="component" value="Unplaced"/>
</dbReference>
<accession>A0A915ITV8</accession>
<organism evidence="1 2">
    <name type="scientific">Romanomermis culicivorax</name>
    <name type="common">Nematode worm</name>
    <dbReference type="NCBI Taxonomy" id="13658"/>
    <lineage>
        <taxon>Eukaryota</taxon>
        <taxon>Metazoa</taxon>
        <taxon>Ecdysozoa</taxon>
        <taxon>Nematoda</taxon>
        <taxon>Enoplea</taxon>
        <taxon>Dorylaimia</taxon>
        <taxon>Mermithida</taxon>
        <taxon>Mermithoidea</taxon>
        <taxon>Mermithidae</taxon>
        <taxon>Romanomermis</taxon>
    </lineage>
</organism>
<sequence>MYFNSYNGCFSPNNRGEIKCSGINVQHFMCLAYTCNSDKATRIITNPDNLYTSRREELSDIHHNAKDAIIHKNLVSDTNWRILQNFVPNLRTAVVILQDNCKINGFSIFSFFVASGVSNKPLKFGVESSILLFVFLIGVLRTFFHFLPEDSGKGSSKFGVMGLKTVFEFSSTATSVKRTFVRTGVWFVENSLPSIISPIDDAVSDDVNLERLRLLNFSCFTFSTENWGVTINEGVVFSYDIDLLSKGVDLKSCELDELLFAKSFGLILMLFSDNGNDIE</sequence>
<reference evidence="2" key="1">
    <citation type="submission" date="2022-11" db="UniProtKB">
        <authorList>
            <consortium name="WormBaseParasite"/>
        </authorList>
    </citation>
    <scope>IDENTIFICATION</scope>
</reference>